<comment type="caution">
    <text evidence="2">The sequence shown here is derived from an EMBL/GenBank/DDBJ whole genome shotgun (WGS) entry which is preliminary data.</text>
</comment>
<name>A0A5B0QHB7_PUCGR</name>
<evidence type="ECO:0000313" key="2">
    <source>
        <dbReference type="EMBL" id="KAA1112608.1"/>
    </source>
</evidence>
<dbReference type="OrthoDB" id="2502185at2759"/>
<feature type="domain" description="AB hydrolase-1" evidence="1">
    <location>
        <begin position="44"/>
        <end position="278"/>
    </location>
</feature>
<organism evidence="2 3">
    <name type="scientific">Puccinia graminis f. sp. tritici</name>
    <dbReference type="NCBI Taxonomy" id="56615"/>
    <lineage>
        <taxon>Eukaryota</taxon>
        <taxon>Fungi</taxon>
        <taxon>Dikarya</taxon>
        <taxon>Basidiomycota</taxon>
        <taxon>Pucciniomycotina</taxon>
        <taxon>Pucciniomycetes</taxon>
        <taxon>Pucciniales</taxon>
        <taxon>Pucciniaceae</taxon>
        <taxon>Puccinia</taxon>
    </lineage>
</organism>
<dbReference type="InterPro" id="IPR050471">
    <property type="entry name" value="AB_hydrolase"/>
</dbReference>
<dbReference type="AlphaFoldDB" id="A0A5B0QHB7"/>
<dbReference type="Pfam" id="PF00561">
    <property type="entry name" value="Abhydrolase_1"/>
    <property type="match status" value="1"/>
</dbReference>
<dbReference type="SUPFAM" id="SSF53474">
    <property type="entry name" value="alpha/beta-Hydrolases"/>
    <property type="match status" value="1"/>
</dbReference>
<reference evidence="2 3" key="1">
    <citation type="submission" date="2019-05" db="EMBL/GenBank/DDBJ databases">
        <title>Emergence of the Ug99 lineage of the wheat stem rust pathogen through somatic hybridization.</title>
        <authorList>
            <person name="Li F."/>
            <person name="Upadhyaya N.M."/>
            <person name="Sperschneider J."/>
            <person name="Matny O."/>
            <person name="Nguyen-Phuc H."/>
            <person name="Mago R."/>
            <person name="Raley C."/>
            <person name="Miller M.E."/>
            <person name="Silverstein K.A.T."/>
            <person name="Henningsen E."/>
            <person name="Hirsch C.D."/>
            <person name="Visser B."/>
            <person name="Pretorius Z.A."/>
            <person name="Steffenson B.J."/>
            <person name="Schwessinger B."/>
            <person name="Dodds P.N."/>
            <person name="Figueroa M."/>
        </authorList>
    </citation>
    <scope>NUCLEOTIDE SEQUENCE [LARGE SCALE GENOMIC DNA]</scope>
    <source>
        <strain evidence="2">21-0</strain>
    </source>
</reference>
<dbReference type="InterPro" id="IPR000073">
    <property type="entry name" value="AB_hydrolase_1"/>
</dbReference>
<dbReference type="EMBL" id="VSWC01000015">
    <property type="protein sequence ID" value="KAA1112608.1"/>
    <property type="molecule type" value="Genomic_DNA"/>
</dbReference>
<dbReference type="Gene3D" id="3.40.50.1820">
    <property type="entry name" value="alpha/beta hydrolase"/>
    <property type="match status" value="1"/>
</dbReference>
<dbReference type="Proteomes" id="UP000324748">
    <property type="component" value="Unassembled WGS sequence"/>
</dbReference>
<evidence type="ECO:0000259" key="1">
    <source>
        <dbReference type="Pfam" id="PF00561"/>
    </source>
</evidence>
<dbReference type="InterPro" id="IPR029058">
    <property type="entry name" value="AB_hydrolase_fold"/>
</dbReference>
<protein>
    <recommendedName>
        <fullName evidence="1">AB hydrolase-1 domain-containing protein</fullName>
    </recommendedName>
</protein>
<dbReference type="PANTHER" id="PTHR43433">
    <property type="entry name" value="HYDROLASE, ALPHA/BETA FOLD FAMILY PROTEIN"/>
    <property type="match status" value="1"/>
</dbReference>
<gene>
    <name evidence="2" type="ORF">PGT21_003425</name>
</gene>
<proteinExistence type="predicted"/>
<accession>A0A5B0QHB7</accession>
<evidence type="ECO:0000313" key="3">
    <source>
        <dbReference type="Proteomes" id="UP000324748"/>
    </source>
</evidence>
<keyword evidence="3" id="KW-1185">Reference proteome</keyword>
<sequence length="304" mass="34530">MSFFIRPTKFSAGRHQLKFYWKKRSDRICDLTFEVMGINFSCSAWAAQVEHFSRKKDHAVLVFDNRGTGNSDAGAIEPYKTSDMAQDTMTLLKWLGWEQDRSIHLFGVSLGGMIAQELCLIIPERFKSVSFISTRCGSELDCPSTRSFSAVFQTSSRVATGDQALDLYLELLFPDGHFELETEEGKRYKSNLREKLRNCHHLPREQPYLAFGGHFYAAMMHHCSYGKLEKIATDLHPAKILVITGDSDELVLPKRSPELHEHLPGSELIVVRNAGHALPYQISDEFNAIMDRVIKEGNLAFSKH</sequence>
<dbReference type="PANTHER" id="PTHR43433:SF5">
    <property type="entry name" value="AB HYDROLASE-1 DOMAIN-CONTAINING PROTEIN"/>
    <property type="match status" value="1"/>
</dbReference>